<dbReference type="InterPro" id="IPR000086">
    <property type="entry name" value="NUDIX_hydrolase_dom"/>
</dbReference>
<feature type="short sequence motif" description="Nudix box" evidence="4">
    <location>
        <begin position="38"/>
        <end position="59"/>
    </location>
</feature>
<dbReference type="PROSITE" id="PS51462">
    <property type="entry name" value="NUDIX"/>
    <property type="match status" value="1"/>
</dbReference>
<gene>
    <name evidence="4" type="primary">rppH</name>
    <name evidence="4" type="synonym">nudH</name>
    <name evidence="6" type="ORF">H8D24_02950</name>
</gene>
<comment type="cofactor">
    <cofactor evidence="1">
        <name>Mn(2+)</name>
        <dbReference type="ChEBI" id="CHEBI:29035"/>
    </cofactor>
</comment>
<dbReference type="PANTHER" id="PTHR23114">
    <property type="entry name" value="M7GPPPN-MRNA HYDROLASE"/>
    <property type="match status" value="1"/>
</dbReference>
<dbReference type="PROSITE" id="PS00893">
    <property type="entry name" value="NUDIX_BOX"/>
    <property type="match status" value="1"/>
</dbReference>
<accession>A0A8J6P4G2</accession>
<keyword evidence="3 4" id="KW-0378">Hydrolase</keyword>
<protein>
    <recommendedName>
        <fullName evidence="4">RNA pyrophosphohydrolase</fullName>
        <ecNumber evidence="4">3.6.1.-</ecNumber>
    </recommendedName>
    <alternativeName>
        <fullName evidence="4">(Di)nucleoside polyphosphate hydrolase</fullName>
    </alternativeName>
</protein>
<dbReference type="InterPro" id="IPR020084">
    <property type="entry name" value="NUDIX_hydrolase_CS"/>
</dbReference>
<comment type="similarity">
    <text evidence="4">Belongs to the Nudix hydrolase family. RppH subfamily.</text>
</comment>
<dbReference type="Proteomes" id="UP000654401">
    <property type="component" value="Unassembled WGS sequence"/>
</dbReference>
<reference evidence="6 7" key="1">
    <citation type="submission" date="2020-08" db="EMBL/GenBank/DDBJ databases">
        <title>Bridging the membrane lipid divide: bacteria of the FCB group superphylum have the potential to synthesize archaeal ether lipids.</title>
        <authorList>
            <person name="Villanueva L."/>
            <person name="Von Meijenfeldt F.A.B."/>
            <person name="Westbye A.B."/>
            <person name="Yadav S."/>
            <person name="Hopmans E.C."/>
            <person name="Dutilh B.E."/>
            <person name="Sinninghe Damste J.S."/>
        </authorList>
    </citation>
    <scope>NUCLEOTIDE SEQUENCE [LARGE SCALE GENOMIC DNA]</scope>
    <source>
        <strain evidence="6">NIOZ-UU100</strain>
    </source>
</reference>
<sequence length="178" mass="20750">MIDESGYRPNVGIIVINREGKLFWGRRIGQDGWQFPQGGIDENETPEDALYRELHEEIGLLPEHVELLGQTRGWLKYRLPKRCIRGGQSPLCIGQKQKWFLLRLVSHDSEVKLNSVSHPEFDAWRWVDYWDPIGDVVYFKRSVYRNALCELSHLGLPKGGRRLPDKYRLSCRSKNSKS</sequence>
<dbReference type="PANTHER" id="PTHR23114:SF17">
    <property type="entry name" value="M7GPPPN-MRNA HYDROLASE"/>
    <property type="match status" value="1"/>
</dbReference>
<dbReference type="EC" id="3.6.1.-" evidence="4"/>
<proteinExistence type="inferred from homology"/>
<evidence type="ECO:0000256" key="3">
    <source>
        <dbReference type="ARBA" id="ARBA00022801"/>
    </source>
</evidence>
<comment type="cofactor">
    <cofactor evidence="2">
        <name>Mg(2+)</name>
        <dbReference type="ChEBI" id="CHEBI:18420"/>
    </cofactor>
</comment>
<dbReference type="GO" id="GO:0006402">
    <property type="term" value="P:mRNA catabolic process"/>
    <property type="evidence" value="ECO:0007669"/>
    <property type="project" value="TreeGrafter"/>
</dbReference>
<evidence type="ECO:0000313" key="6">
    <source>
        <dbReference type="EMBL" id="MBC8519350.1"/>
    </source>
</evidence>
<dbReference type="NCBIfam" id="NF001938">
    <property type="entry name" value="PRK00714.1-5"/>
    <property type="match status" value="1"/>
</dbReference>
<dbReference type="InterPro" id="IPR020476">
    <property type="entry name" value="Nudix_hydrolase"/>
</dbReference>
<evidence type="ECO:0000259" key="5">
    <source>
        <dbReference type="PROSITE" id="PS51462"/>
    </source>
</evidence>
<dbReference type="Gene3D" id="3.90.79.10">
    <property type="entry name" value="Nucleoside Triphosphate Pyrophosphohydrolase"/>
    <property type="match status" value="1"/>
</dbReference>
<comment type="cofactor">
    <cofactor evidence="4">
        <name>a divalent metal cation</name>
        <dbReference type="ChEBI" id="CHEBI:60240"/>
    </cofactor>
</comment>
<evidence type="ECO:0000256" key="1">
    <source>
        <dbReference type="ARBA" id="ARBA00001936"/>
    </source>
</evidence>
<dbReference type="AlphaFoldDB" id="A0A8J6P4G2"/>
<evidence type="ECO:0000313" key="7">
    <source>
        <dbReference type="Proteomes" id="UP000654401"/>
    </source>
</evidence>
<name>A0A8J6P4G2_9GAMM</name>
<dbReference type="NCBIfam" id="NF001937">
    <property type="entry name" value="PRK00714.1-4"/>
    <property type="match status" value="1"/>
</dbReference>
<dbReference type="FunFam" id="3.90.79.10:FF:000001">
    <property type="entry name" value="RNA pyrophosphohydrolase"/>
    <property type="match status" value="1"/>
</dbReference>
<dbReference type="PRINTS" id="PR00502">
    <property type="entry name" value="NUDIXFAMILY"/>
</dbReference>
<dbReference type="InterPro" id="IPR022927">
    <property type="entry name" value="RppH"/>
</dbReference>
<comment type="function">
    <text evidence="4">Accelerates the degradation of transcripts by removing pyrophosphate from the 5'-end of triphosphorylated RNA, leading to a more labile monophosphorylated state that can stimulate subsequent ribonuclease cleavage.</text>
</comment>
<dbReference type="EMBL" id="JACNFK010000022">
    <property type="protein sequence ID" value="MBC8519350.1"/>
    <property type="molecule type" value="Genomic_DNA"/>
</dbReference>
<dbReference type="InterPro" id="IPR015797">
    <property type="entry name" value="NUDIX_hydrolase-like_dom_sf"/>
</dbReference>
<dbReference type="GO" id="GO:0034353">
    <property type="term" value="F:mRNA 5'-diphosphatase activity"/>
    <property type="evidence" value="ECO:0007669"/>
    <property type="project" value="TreeGrafter"/>
</dbReference>
<dbReference type="Pfam" id="PF00293">
    <property type="entry name" value="NUDIX"/>
    <property type="match status" value="1"/>
</dbReference>
<evidence type="ECO:0000256" key="4">
    <source>
        <dbReference type="HAMAP-Rule" id="MF_00298"/>
    </source>
</evidence>
<dbReference type="GO" id="GO:0005737">
    <property type="term" value="C:cytoplasm"/>
    <property type="evidence" value="ECO:0007669"/>
    <property type="project" value="TreeGrafter"/>
</dbReference>
<evidence type="ECO:0000256" key="2">
    <source>
        <dbReference type="ARBA" id="ARBA00001946"/>
    </source>
</evidence>
<dbReference type="CDD" id="cd03671">
    <property type="entry name" value="NUDIX_Ap4A_hydrolase_plant_like"/>
    <property type="match status" value="1"/>
</dbReference>
<feature type="domain" description="Nudix hydrolase" evidence="5">
    <location>
        <begin position="6"/>
        <end position="149"/>
    </location>
</feature>
<comment type="caution">
    <text evidence="6">The sequence shown here is derived from an EMBL/GenBank/DDBJ whole genome shotgun (WGS) entry which is preliminary data.</text>
</comment>
<organism evidence="6 7">
    <name type="scientific">Candidatus Thiopontia autotrophica</name>
    <dbReference type="NCBI Taxonomy" id="2841688"/>
    <lineage>
        <taxon>Bacteria</taxon>
        <taxon>Pseudomonadati</taxon>
        <taxon>Pseudomonadota</taxon>
        <taxon>Gammaproteobacteria</taxon>
        <taxon>Candidatus Thiopontia</taxon>
    </lineage>
</organism>
<dbReference type="HAMAP" id="MF_00298">
    <property type="entry name" value="Nudix_RppH"/>
    <property type="match status" value="1"/>
</dbReference>
<dbReference type="SUPFAM" id="SSF55811">
    <property type="entry name" value="Nudix"/>
    <property type="match status" value="1"/>
</dbReference>